<dbReference type="PATRIC" id="fig|1560234.3.peg.133"/>
<dbReference type="InterPro" id="IPR005996">
    <property type="entry name" value="Ribosomal_uL30_bac-type"/>
</dbReference>
<keyword evidence="8" id="KW-1185">Reference proteome</keyword>
<dbReference type="InterPro" id="IPR016082">
    <property type="entry name" value="Ribosomal_uL30_ferredoxin-like"/>
</dbReference>
<protein>
    <recommendedName>
        <fullName evidence="5">50S ribosomal protein L30</fullName>
    </recommendedName>
</protein>
<evidence type="ECO:0000256" key="3">
    <source>
        <dbReference type="ARBA" id="ARBA00022980"/>
    </source>
</evidence>
<gene>
    <name evidence="7" type="ORF">SP90_00620</name>
</gene>
<sequence>MIKVKLVRSRIGSLPKQRAVLDALGLKKIRQEKQFKDNAAVRGMIAKVSHMVEVTE</sequence>
<keyword evidence="4" id="KW-0687">Ribonucleoprotein</keyword>
<dbReference type="Proteomes" id="UP000091979">
    <property type="component" value="Unassembled WGS sequence"/>
</dbReference>
<dbReference type="SUPFAM" id="SSF55129">
    <property type="entry name" value="Ribosomal protein L30p/L7e"/>
    <property type="match status" value="1"/>
</dbReference>
<comment type="subunit">
    <text evidence="2">Part of the 50S ribosomal subunit.</text>
</comment>
<feature type="domain" description="Large ribosomal subunit protein uL30-like ferredoxin-like fold" evidence="6">
    <location>
        <begin position="2"/>
        <end position="52"/>
    </location>
</feature>
<evidence type="ECO:0000313" key="8">
    <source>
        <dbReference type="Proteomes" id="UP000091979"/>
    </source>
</evidence>
<dbReference type="Gene3D" id="3.30.1390.20">
    <property type="entry name" value="Ribosomal protein L30, ferredoxin-like fold domain"/>
    <property type="match status" value="1"/>
</dbReference>
<dbReference type="GO" id="GO:0015934">
    <property type="term" value="C:large ribosomal subunit"/>
    <property type="evidence" value="ECO:0007669"/>
    <property type="project" value="InterPro"/>
</dbReference>
<organism evidence="7 8">
    <name type="scientific">Halodesulfovibrio spirochaetisodalis</name>
    <dbReference type="NCBI Taxonomy" id="1560234"/>
    <lineage>
        <taxon>Bacteria</taxon>
        <taxon>Pseudomonadati</taxon>
        <taxon>Thermodesulfobacteriota</taxon>
        <taxon>Desulfovibrionia</taxon>
        <taxon>Desulfovibrionales</taxon>
        <taxon>Desulfovibrionaceae</taxon>
        <taxon>Halodesulfovibrio</taxon>
    </lineage>
</organism>
<dbReference type="Pfam" id="PF00327">
    <property type="entry name" value="Ribosomal_L30"/>
    <property type="match status" value="1"/>
</dbReference>
<name>A0A1B7XPZ3_9BACT</name>
<dbReference type="InterPro" id="IPR036919">
    <property type="entry name" value="Ribo_uL30_ferredoxin-like_sf"/>
</dbReference>
<evidence type="ECO:0000313" key="7">
    <source>
        <dbReference type="EMBL" id="OBQ57588.1"/>
    </source>
</evidence>
<comment type="caution">
    <text evidence="7">The sequence shown here is derived from an EMBL/GenBank/DDBJ whole genome shotgun (WGS) entry which is preliminary data.</text>
</comment>
<reference evidence="7 8" key="1">
    <citation type="submission" date="2015-01" db="EMBL/GenBank/DDBJ databases">
        <title>Desulfovibrio sp. JC271 draft genome sequence.</title>
        <authorList>
            <person name="Shivani Y."/>
            <person name="Subhash Y."/>
            <person name="Sasikala C."/>
            <person name="Ramana C.V."/>
        </authorList>
    </citation>
    <scope>NUCLEOTIDE SEQUENCE [LARGE SCALE GENOMIC DNA]</scope>
    <source>
        <strain evidence="7 8">JC271</strain>
    </source>
</reference>
<dbReference type="RefSeq" id="WP_020001436.1">
    <property type="nucleotide sequence ID" value="NZ_JXMS01000001.1"/>
</dbReference>
<evidence type="ECO:0000256" key="5">
    <source>
        <dbReference type="ARBA" id="ARBA00035492"/>
    </source>
</evidence>
<accession>A0A1B7XPZ3</accession>
<dbReference type="AlphaFoldDB" id="A0A1B7XPZ3"/>
<dbReference type="OrthoDB" id="9812790at2"/>
<evidence type="ECO:0000256" key="4">
    <source>
        <dbReference type="ARBA" id="ARBA00023274"/>
    </source>
</evidence>
<dbReference type="STRING" id="1560234.SP90_00620"/>
<keyword evidence="3 7" id="KW-0689">Ribosomal protein</keyword>
<evidence type="ECO:0000256" key="1">
    <source>
        <dbReference type="ARBA" id="ARBA00007594"/>
    </source>
</evidence>
<dbReference type="HAMAP" id="MF_01371_B">
    <property type="entry name" value="Ribosomal_uL30_B"/>
    <property type="match status" value="1"/>
</dbReference>
<dbReference type="NCBIfam" id="TIGR01308">
    <property type="entry name" value="rpmD_bact"/>
    <property type="match status" value="1"/>
</dbReference>
<comment type="similarity">
    <text evidence="1">Belongs to the universal ribosomal protein uL30 family.</text>
</comment>
<dbReference type="EMBL" id="JXMS01000001">
    <property type="protein sequence ID" value="OBQ57588.1"/>
    <property type="molecule type" value="Genomic_DNA"/>
</dbReference>
<dbReference type="GO" id="GO:0006412">
    <property type="term" value="P:translation"/>
    <property type="evidence" value="ECO:0007669"/>
    <property type="project" value="InterPro"/>
</dbReference>
<dbReference type="GO" id="GO:0003735">
    <property type="term" value="F:structural constituent of ribosome"/>
    <property type="evidence" value="ECO:0007669"/>
    <property type="project" value="InterPro"/>
</dbReference>
<dbReference type="CDD" id="cd01658">
    <property type="entry name" value="Ribosomal_L30"/>
    <property type="match status" value="1"/>
</dbReference>
<dbReference type="PIRSF" id="PIRSF002211">
    <property type="entry name" value="Ribosomal_L30_bac-type"/>
    <property type="match status" value="1"/>
</dbReference>
<evidence type="ECO:0000259" key="6">
    <source>
        <dbReference type="Pfam" id="PF00327"/>
    </source>
</evidence>
<evidence type="ECO:0000256" key="2">
    <source>
        <dbReference type="ARBA" id="ARBA00011838"/>
    </source>
</evidence>
<proteinExistence type="inferred from homology"/>